<accession>A0A813XXU9</accession>
<keyword evidence="3" id="KW-1015">Disulfide bond</keyword>
<dbReference type="PANTHER" id="PTHR12231:SF253">
    <property type="entry name" value="DPR-INTERACTING PROTEIN ETA, ISOFORM B-RELATED"/>
    <property type="match status" value="1"/>
</dbReference>
<gene>
    <name evidence="8" type="ORF">OXX778_LOCUS9958</name>
</gene>
<evidence type="ECO:0000256" key="1">
    <source>
        <dbReference type="ARBA" id="ARBA00022729"/>
    </source>
</evidence>
<evidence type="ECO:0000256" key="2">
    <source>
        <dbReference type="ARBA" id="ARBA00022737"/>
    </source>
</evidence>
<dbReference type="SMART" id="SM00408">
    <property type="entry name" value="IGc2"/>
    <property type="match status" value="3"/>
</dbReference>
<dbReference type="InterPro" id="IPR013098">
    <property type="entry name" value="Ig_I-set"/>
</dbReference>
<feature type="domain" description="Ig-like" evidence="7">
    <location>
        <begin position="145"/>
        <end position="235"/>
    </location>
</feature>
<dbReference type="Gene3D" id="2.60.40.10">
    <property type="entry name" value="Immunoglobulins"/>
    <property type="match status" value="3"/>
</dbReference>
<dbReference type="InterPro" id="IPR051170">
    <property type="entry name" value="Neural/epithelial_adhesion"/>
</dbReference>
<dbReference type="InterPro" id="IPR036179">
    <property type="entry name" value="Ig-like_dom_sf"/>
</dbReference>
<keyword evidence="1 6" id="KW-0732">Signal</keyword>
<protein>
    <recommendedName>
        <fullName evidence="7">Ig-like domain-containing protein</fullName>
    </recommendedName>
</protein>
<evidence type="ECO:0000256" key="5">
    <source>
        <dbReference type="SAM" id="MobiDB-lite"/>
    </source>
</evidence>
<dbReference type="EMBL" id="CAJNOC010001523">
    <property type="protein sequence ID" value="CAF0871583.1"/>
    <property type="molecule type" value="Genomic_DNA"/>
</dbReference>
<name>A0A813XXU9_9BILA</name>
<proteinExistence type="predicted"/>
<dbReference type="PROSITE" id="PS50835">
    <property type="entry name" value="IG_LIKE"/>
    <property type="match status" value="3"/>
</dbReference>
<evidence type="ECO:0000256" key="6">
    <source>
        <dbReference type="SAM" id="SignalP"/>
    </source>
</evidence>
<dbReference type="InterPro" id="IPR007110">
    <property type="entry name" value="Ig-like_dom"/>
</dbReference>
<dbReference type="Pfam" id="PF13927">
    <property type="entry name" value="Ig_3"/>
    <property type="match status" value="1"/>
</dbReference>
<comment type="caution">
    <text evidence="8">The sequence shown here is derived from an EMBL/GenBank/DDBJ whole genome shotgun (WGS) entry which is preliminary data.</text>
</comment>
<keyword evidence="4" id="KW-0393">Immunoglobulin domain</keyword>
<dbReference type="AlphaFoldDB" id="A0A813XXU9"/>
<keyword evidence="2" id="KW-0677">Repeat</keyword>
<dbReference type="Pfam" id="PF07679">
    <property type="entry name" value="I-set"/>
    <property type="match status" value="1"/>
</dbReference>
<reference evidence="8" key="1">
    <citation type="submission" date="2021-02" db="EMBL/GenBank/DDBJ databases">
        <authorList>
            <person name="Nowell W R."/>
        </authorList>
    </citation>
    <scope>NUCLEOTIDE SEQUENCE</scope>
    <source>
        <strain evidence="8">Ploen Becks lab</strain>
    </source>
</reference>
<evidence type="ECO:0000313" key="8">
    <source>
        <dbReference type="EMBL" id="CAF0871583.1"/>
    </source>
</evidence>
<evidence type="ECO:0000313" key="9">
    <source>
        <dbReference type="Proteomes" id="UP000663879"/>
    </source>
</evidence>
<feature type="region of interest" description="Disordered" evidence="5">
    <location>
        <begin position="398"/>
        <end position="420"/>
    </location>
</feature>
<dbReference type="SUPFAM" id="SSF48726">
    <property type="entry name" value="Immunoglobulin"/>
    <property type="match status" value="3"/>
</dbReference>
<dbReference type="InterPro" id="IPR003598">
    <property type="entry name" value="Ig_sub2"/>
</dbReference>
<feature type="signal peptide" evidence="6">
    <location>
        <begin position="1"/>
        <end position="17"/>
    </location>
</feature>
<dbReference type="OrthoDB" id="10012075at2759"/>
<dbReference type="InterPro" id="IPR003599">
    <property type="entry name" value="Ig_sub"/>
</dbReference>
<evidence type="ECO:0000256" key="3">
    <source>
        <dbReference type="ARBA" id="ARBA00023157"/>
    </source>
</evidence>
<evidence type="ECO:0000259" key="7">
    <source>
        <dbReference type="PROSITE" id="PS50835"/>
    </source>
</evidence>
<dbReference type="InterPro" id="IPR013783">
    <property type="entry name" value="Ig-like_fold"/>
</dbReference>
<dbReference type="Proteomes" id="UP000663879">
    <property type="component" value="Unassembled WGS sequence"/>
</dbReference>
<feature type="chain" id="PRO_5032870383" description="Ig-like domain-containing protein" evidence="6">
    <location>
        <begin position="18"/>
        <end position="466"/>
    </location>
</feature>
<dbReference type="SMART" id="SM00409">
    <property type="entry name" value="IG"/>
    <property type="match status" value="3"/>
</dbReference>
<evidence type="ECO:0000256" key="4">
    <source>
        <dbReference type="ARBA" id="ARBA00023319"/>
    </source>
</evidence>
<dbReference type="PANTHER" id="PTHR12231">
    <property type="entry name" value="CTX-RELATED TYPE I TRANSMEMBRANE PROTEIN"/>
    <property type="match status" value="1"/>
</dbReference>
<sequence>MFLKIFLFLTLFMKSIAISSEFDDAEKYFYHEDYRSVSTQSTSILPTTQDKTLENVVVKVGQQAILPCFINNLGSHKVIWVKDGDILALGATKINSDTRLNIQHRYLSEWHLVIDNVVTDDEGEYICKTNGNFFKVINLQVLMPPTMDDFRSTPPGSQNIKEGSTLKLKCYADAKPEPLIKWYRWKKYKNFQSEKEELDVKENEIVISSIKRNDHNLYECIAKNSVPPATSRIFSLEIQFLPIVDLEIRKTFQFLNKKFSLECKIEANPIERLYWTKNGIIYDAQLNENKEINRHSERSISYESSHLRVDKYDISNENEFHKTLLILTVMNAKKHDFGEYQCCSVNQYGQICSNIMVQEIYSEATTDRHVLTKIQTSTTLSKLKSDFHLTESSGKRIISSQEDENKQNENTINLNNSSDSKDKRRHYLIKSKQFLHLESNSFNSTTKRTLNYIMSLIWILFFKNIF</sequence>
<dbReference type="GO" id="GO:0043005">
    <property type="term" value="C:neuron projection"/>
    <property type="evidence" value="ECO:0007669"/>
    <property type="project" value="TreeGrafter"/>
</dbReference>
<keyword evidence="9" id="KW-1185">Reference proteome</keyword>
<feature type="domain" description="Ig-like" evidence="7">
    <location>
        <begin position="46"/>
        <end position="130"/>
    </location>
</feature>
<feature type="domain" description="Ig-like" evidence="7">
    <location>
        <begin position="242"/>
        <end position="342"/>
    </location>
</feature>
<organism evidence="8 9">
    <name type="scientific">Brachionus calyciflorus</name>
    <dbReference type="NCBI Taxonomy" id="104777"/>
    <lineage>
        <taxon>Eukaryota</taxon>
        <taxon>Metazoa</taxon>
        <taxon>Spiralia</taxon>
        <taxon>Gnathifera</taxon>
        <taxon>Rotifera</taxon>
        <taxon>Eurotatoria</taxon>
        <taxon>Monogononta</taxon>
        <taxon>Pseudotrocha</taxon>
        <taxon>Ploima</taxon>
        <taxon>Brachionidae</taxon>
        <taxon>Brachionus</taxon>
    </lineage>
</organism>
<feature type="compositionally biased region" description="Polar residues" evidence="5">
    <location>
        <begin position="408"/>
        <end position="418"/>
    </location>
</feature>